<gene>
    <name evidence="4" type="primary">ANAPC7</name>
    <name evidence="4" type="ORF">H4R34_003980</name>
</gene>
<dbReference type="SMART" id="SM00028">
    <property type="entry name" value="TPR"/>
    <property type="match status" value="5"/>
</dbReference>
<name>A0A9W8ECM9_9FUNG</name>
<feature type="repeat" description="TPR" evidence="2">
    <location>
        <begin position="297"/>
        <end position="330"/>
    </location>
</feature>
<feature type="region of interest" description="Disordered" evidence="3">
    <location>
        <begin position="513"/>
        <end position="532"/>
    </location>
</feature>
<dbReference type="GO" id="GO:0016567">
    <property type="term" value="P:protein ubiquitination"/>
    <property type="evidence" value="ECO:0007669"/>
    <property type="project" value="TreeGrafter"/>
</dbReference>
<evidence type="ECO:0000313" key="5">
    <source>
        <dbReference type="Proteomes" id="UP001151582"/>
    </source>
</evidence>
<dbReference type="PANTHER" id="PTHR12558">
    <property type="entry name" value="CELL DIVISION CYCLE 16,23,27"/>
    <property type="match status" value="1"/>
</dbReference>
<dbReference type="InterPro" id="IPR019734">
    <property type="entry name" value="TPR_rpt"/>
</dbReference>
<dbReference type="PROSITE" id="PS50005">
    <property type="entry name" value="TPR"/>
    <property type="match status" value="1"/>
</dbReference>
<dbReference type="GO" id="GO:0045842">
    <property type="term" value="P:positive regulation of mitotic metaphase/anaphase transition"/>
    <property type="evidence" value="ECO:0007669"/>
    <property type="project" value="TreeGrafter"/>
</dbReference>
<proteinExistence type="predicted"/>
<reference evidence="4" key="1">
    <citation type="submission" date="2022-07" db="EMBL/GenBank/DDBJ databases">
        <title>Phylogenomic reconstructions and comparative analyses of Kickxellomycotina fungi.</title>
        <authorList>
            <person name="Reynolds N.K."/>
            <person name="Stajich J.E."/>
            <person name="Barry K."/>
            <person name="Grigoriev I.V."/>
            <person name="Crous P."/>
            <person name="Smith M.E."/>
        </authorList>
    </citation>
    <scope>NUCLEOTIDE SEQUENCE</scope>
    <source>
        <strain evidence="4">RSA 567</strain>
    </source>
</reference>
<dbReference type="OrthoDB" id="308440at2759"/>
<dbReference type="GO" id="GO:0051301">
    <property type="term" value="P:cell division"/>
    <property type="evidence" value="ECO:0007669"/>
    <property type="project" value="TreeGrafter"/>
</dbReference>
<evidence type="ECO:0000256" key="3">
    <source>
        <dbReference type="SAM" id="MobiDB-lite"/>
    </source>
</evidence>
<dbReference type="Proteomes" id="UP001151582">
    <property type="component" value="Unassembled WGS sequence"/>
</dbReference>
<accession>A0A9W8ECM9</accession>
<evidence type="ECO:0000256" key="2">
    <source>
        <dbReference type="PROSITE-ProRule" id="PRU00339"/>
    </source>
</evidence>
<feature type="compositionally biased region" description="Acidic residues" evidence="3">
    <location>
        <begin position="803"/>
        <end position="816"/>
    </location>
</feature>
<organism evidence="4 5">
    <name type="scientific">Dimargaris verticillata</name>
    <dbReference type="NCBI Taxonomy" id="2761393"/>
    <lineage>
        <taxon>Eukaryota</taxon>
        <taxon>Fungi</taxon>
        <taxon>Fungi incertae sedis</taxon>
        <taxon>Zoopagomycota</taxon>
        <taxon>Kickxellomycotina</taxon>
        <taxon>Dimargaritomycetes</taxon>
        <taxon>Dimargaritales</taxon>
        <taxon>Dimargaritaceae</taxon>
        <taxon>Dimargaris</taxon>
    </lineage>
</organism>
<dbReference type="Pfam" id="PF14559">
    <property type="entry name" value="TPR_19"/>
    <property type="match status" value="1"/>
</dbReference>
<dbReference type="AlphaFoldDB" id="A0A9W8ECM9"/>
<keyword evidence="5" id="KW-1185">Reference proteome</keyword>
<dbReference type="InterPro" id="IPR011990">
    <property type="entry name" value="TPR-like_helical_dom_sf"/>
</dbReference>
<sequence>MVRSDQSCSEFNPSSVLDQAQILCEQTFSSSAETLCHFALAFAESHHATAKQPKSTPWVARAHKILADALLQQGALQAAAAHYEQSLQSNAPQPPAPGTTNLSLHIQLCQVYWRCHNSKAALQHIAQIPESQRTLQVYRIMALASEALGNNKVAIHARKLILAKSPWALDEVTELIRLNVPWPTIAKLLPDEPWLHAHLQAHCSLYAGKPIEAIRRWQNLTSASFKQQPTLLAALGEAFACNGNYVEAMTTLVQLRHAHPTVARGLDTLARVYRHQDDTVQLCSLSNDARRNCPDSAEQWVIIAIAAQHRHQYQQAIAFANKALTIRPNYWQALLVKGEVQLQLDDPHSALAVYQHAHRLLPQFATYQGLVQSYQALDRFREALLAAKQIYDLHPNHPWAMTLMGMTLAPNTDTQAKACELLTAALAKEPQNSTALTTLASIHVALQQWDQAIDVYERHIALNHTATDHAYFADTLFLANDVLRAQVEYRAALSLDPHHLKATQGLERVQERLNQEDAPPEDESVDQDPTENDDLEAAVADPEYDLDAAVEYDDTEYEYEHVVESTTPRATQPNSAGWDWTTDQATGRSSTESQSPLLLNVTDAMLRHGSHQTPEVGALMETAAEAPPLARPLLRFRVPPVPAAAATAQPGHIPIDSNTPSTLNAAPNLQPRFTMAHRESTITPSGSNGPSWLPSSAAWSEASTDTPAVPTRLDFMAPSCPGRSQATAVGTSTGCLLDATPLAPPSLARSLLPRNETPTGYPEADLPRLASSIATLQPHLSVPTSRAFAWPTAPSYGGTGPAVDEDEYAGEDMVED</sequence>
<dbReference type="Pfam" id="PF13432">
    <property type="entry name" value="TPR_16"/>
    <property type="match status" value="1"/>
</dbReference>
<evidence type="ECO:0000256" key="1">
    <source>
        <dbReference type="ARBA" id="ARBA00022803"/>
    </source>
</evidence>
<feature type="region of interest" description="Disordered" evidence="3">
    <location>
        <begin position="564"/>
        <end position="594"/>
    </location>
</feature>
<dbReference type="GO" id="GO:0005680">
    <property type="term" value="C:anaphase-promoting complex"/>
    <property type="evidence" value="ECO:0007669"/>
    <property type="project" value="TreeGrafter"/>
</dbReference>
<dbReference type="PANTHER" id="PTHR12558:SF36">
    <property type="entry name" value="ANAPHASE-PROMOTING COMPLEX SUBUNIT 7"/>
    <property type="match status" value="1"/>
</dbReference>
<comment type="caution">
    <text evidence="4">The sequence shown here is derived from an EMBL/GenBank/DDBJ whole genome shotgun (WGS) entry which is preliminary data.</text>
</comment>
<dbReference type="SUPFAM" id="SSF48452">
    <property type="entry name" value="TPR-like"/>
    <property type="match status" value="2"/>
</dbReference>
<dbReference type="Gene3D" id="1.25.40.10">
    <property type="entry name" value="Tetratricopeptide repeat domain"/>
    <property type="match status" value="2"/>
</dbReference>
<protein>
    <submittedName>
        <fullName evidence="4">Anaphase promoting complex subunit 7</fullName>
    </submittedName>
</protein>
<dbReference type="EMBL" id="JANBQB010000432">
    <property type="protein sequence ID" value="KAJ1976430.1"/>
    <property type="molecule type" value="Genomic_DNA"/>
</dbReference>
<keyword evidence="1 2" id="KW-0802">TPR repeat</keyword>
<feature type="compositionally biased region" description="Acidic residues" evidence="3">
    <location>
        <begin position="518"/>
        <end position="532"/>
    </location>
</feature>
<feature type="region of interest" description="Disordered" evidence="3">
    <location>
        <begin position="792"/>
        <end position="816"/>
    </location>
</feature>
<evidence type="ECO:0000313" key="4">
    <source>
        <dbReference type="EMBL" id="KAJ1976430.1"/>
    </source>
</evidence>